<dbReference type="RefSeq" id="WP_043683938.1">
    <property type="nucleotide sequence ID" value="NZ_JACHIB010000022.1"/>
</dbReference>
<keyword evidence="1" id="KW-0472">Membrane</keyword>
<protein>
    <submittedName>
        <fullName evidence="2">Uncharacterized protein</fullName>
    </submittedName>
</protein>
<accession>A0A7W9TSK7</accession>
<evidence type="ECO:0000313" key="3">
    <source>
        <dbReference type="Proteomes" id="UP000541136"/>
    </source>
</evidence>
<organism evidence="2 3">
    <name type="scientific">Castellaniella defragrans</name>
    <name type="common">Alcaligenes defragrans</name>
    <dbReference type="NCBI Taxonomy" id="75697"/>
    <lineage>
        <taxon>Bacteria</taxon>
        <taxon>Pseudomonadati</taxon>
        <taxon>Pseudomonadota</taxon>
        <taxon>Betaproteobacteria</taxon>
        <taxon>Burkholderiales</taxon>
        <taxon>Alcaligenaceae</taxon>
        <taxon>Castellaniella</taxon>
    </lineage>
</organism>
<evidence type="ECO:0000256" key="1">
    <source>
        <dbReference type="SAM" id="Phobius"/>
    </source>
</evidence>
<reference evidence="2 3" key="1">
    <citation type="submission" date="2020-08" db="EMBL/GenBank/DDBJ databases">
        <title>Genomic Encyclopedia of Type Strains, Phase IV (KMG-IV): sequencing the most valuable type-strain genomes for metagenomic binning, comparative biology and taxonomic classification.</title>
        <authorList>
            <person name="Goeker M."/>
        </authorList>
    </citation>
    <scope>NUCLEOTIDE SEQUENCE [LARGE SCALE GENOMIC DNA]</scope>
    <source>
        <strain evidence="2 3">DSM 12141</strain>
    </source>
</reference>
<keyword evidence="1" id="KW-0812">Transmembrane</keyword>
<dbReference type="Proteomes" id="UP000541136">
    <property type="component" value="Unassembled WGS sequence"/>
</dbReference>
<keyword evidence="1" id="KW-1133">Transmembrane helix</keyword>
<feature type="transmembrane region" description="Helical" evidence="1">
    <location>
        <begin position="80"/>
        <end position="96"/>
    </location>
</feature>
<gene>
    <name evidence="2" type="ORF">HNR28_003300</name>
</gene>
<proteinExistence type="predicted"/>
<evidence type="ECO:0000313" key="2">
    <source>
        <dbReference type="EMBL" id="MBB6085243.1"/>
    </source>
</evidence>
<name>A0A7W9TSK7_CASDE</name>
<comment type="caution">
    <text evidence="2">The sequence shown here is derived from an EMBL/GenBank/DDBJ whole genome shotgun (WGS) entry which is preliminary data.</text>
</comment>
<dbReference type="EMBL" id="JACHIB010000022">
    <property type="protein sequence ID" value="MBB6085243.1"/>
    <property type="molecule type" value="Genomic_DNA"/>
</dbReference>
<sequence>MNFWSEGLGDRELVMGLDRSKLDLNEKGILLTGIVDAPAPWEYEVTVHLDDWLAILNTATSRDAGDFIARSVGFGATLKMGWYILKFIVLLGLRRFPRMLGLIRVKQPQGSVE</sequence>
<dbReference type="AlphaFoldDB" id="A0A7W9TSK7"/>